<proteinExistence type="predicted"/>
<name>X1T1C9_9ZZZZ</name>
<evidence type="ECO:0000313" key="2">
    <source>
        <dbReference type="EMBL" id="GAI73874.1"/>
    </source>
</evidence>
<dbReference type="InterPro" id="IPR055776">
    <property type="entry name" value="DUF7352"/>
</dbReference>
<protein>
    <recommendedName>
        <fullName evidence="1">DUF7352 domain-containing protein</fullName>
    </recommendedName>
</protein>
<dbReference type="AlphaFoldDB" id="X1T1C9"/>
<gene>
    <name evidence="2" type="ORF">S12H4_20186</name>
</gene>
<dbReference type="EMBL" id="BARW01010194">
    <property type="protein sequence ID" value="GAI73874.1"/>
    <property type="molecule type" value="Genomic_DNA"/>
</dbReference>
<comment type="caution">
    <text evidence="2">The sequence shown here is derived from an EMBL/GenBank/DDBJ whole genome shotgun (WGS) entry which is preliminary data.</text>
</comment>
<evidence type="ECO:0000259" key="1">
    <source>
        <dbReference type="Pfam" id="PF24043"/>
    </source>
</evidence>
<reference evidence="2" key="1">
    <citation type="journal article" date="2014" name="Front. Microbiol.">
        <title>High frequency of phylogenetically diverse reductive dehalogenase-homologous genes in deep subseafloor sedimentary metagenomes.</title>
        <authorList>
            <person name="Kawai M."/>
            <person name="Futagami T."/>
            <person name="Toyoda A."/>
            <person name="Takaki Y."/>
            <person name="Nishi S."/>
            <person name="Hori S."/>
            <person name="Arai W."/>
            <person name="Tsubouchi T."/>
            <person name="Morono Y."/>
            <person name="Uchiyama I."/>
            <person name="Ito T."/>
            <person name="Fujiyama A."/>
            <person name="Inagaki F."/>
            <person name="Takami H."/>
        </authorList>
    </citation>
    <scope>NUCLEOTIDE SEQUENCE</scope>
    <source>
        <strain evidence="2">Expedition CK06-06</strain>
    </source>
</reference>
<dbReference type="Pfam" id="PF24043">
    <property type="entry name" value="DUF7352"/>
    <property type="match status" value="1"/>
</dbReference>
<sequence>MLTIFKYPIPAEDHFTLELPKDAKILTIQTQRGTPPSYGRW</sequence>
<accession>X1T1C9</accession>
<organism evidence="2">
    <name type="scientific">marine sediment metagenome</name>
    <dbReference type="NCBI Taxonomy" id="412755"/>
    <lineage>
        <taxon>unclassified sequences</taxon>
        <taxon>metagenomes</taxon>
        <taxon>ecological metagenomes</taxon>
    </lineage>
</organism>
<feature type="domain" description="DUF7352" evidence="1">
    <location>
        <begin position="1"/>
        <end position="34"/>
    </location>
</feature>